<dbReference type="GO" id="GO:0015031">
    <property type="term" value="P:protein transport"/>
    <property type="evidence" value="ECO:0007669"/>
    <property type="project" value="UniProtKB-KW"/>
</dbReference>
<reference evidence="10" key="1">
    <citation type="journal article" date="2020" name="mSystems">
        <title>Genome- and Community-Level Interaction Insights into Carbon Utilization and Element Cycling Functions of Hydrothermarchaeota in Hydrothermal Sediment.</title>
        <authorList>
            <person name="Zhou Z."/>
            <person name="Liu Y."/>
            <person name="Xu W."/>
            <person name="Pan J."/>
            <person name="Luo Z.H."/>
            <person name="Li M."/>
        </authorList>
    </citation>
    <scope>NUCLEOTIDE SEQUENCE [LARGE SCALE GENOMIC DNA]</scope>
    <source>
        <strain evidence="10">HyVt-460</strain>
    </source>
</reference>
<feature type="coiled-coil region" evidence="8">
    <location>
        <begin position="49"/>
        <end position="110"/>
    </location>
</feature>
<dbReference type="Pfam" id="PF02108">
    <property type="entry name" value="FliH"/>
    <property type="match status" value="1"/>
</dbReference>
<sequence length="230" mass="26752">MSQTVIKLGRKLKGVKDHNVYPGRPFDKDIKNEALNKSPQQIIDDARKIKQLEDRLHLMEVELQNAREESFKAGYDEGKHRTMQDALNRIEAVKLEMKQQEEHFRETLENLERPLMMLAREMAMAVIQSRLEEKKEADRALMDRLRLMLRQVVDQNNVWIEVNPDQLDVIGGRELKEQLNLRDDARVNITPDPGLKPGEAFVQTEDYVVDGRFENHLQKLDAGLSGEEKK</sequence>
<evidence type="ECO:0000256" key="6">
    <source>
        <dbReference type="ARBA" id="ARBA00022927"/>
    </source>
</evidence>
<keyword evidence="5" id="KW-1005">Bacterial flagellum biogenesis</keyword>
<dbReference type="AlphaFoldDB" id="A0A7V5RNL6"/>
<feature type="domain" description="Flagellar assembly protein FliH/Type III secretion system HrpE" evidence="9">
    <location>
        <begin position="100"/>
        <end position="219"/>
    </location>
</feature>
<keyword evidence="6" id="KW-0653">Protein transport</keyword>
<evidence type="ECO:0000256" key="4">
    <source>
        <dbReference type="ARBA" id="ARBA00022448"/>
    </source>
</evidence>
<comment type="similarity">
    <text evidence="2">Belongs to the FliH family.</text>
</comment>
<dbReference type="EMBL" id="DRLI01000094">
    <property type="protein sequence ID" value="HHM01858.1"/>
    <property type="molecule type" value="Genomic_DNA"/>
</dbReference>
<comment type="caution">
    <text evidence="10">The sequence shown here is derived from an EMBL/GenBank/DDBJ whole genome shotgun (WGS) entry which is preliminary data.</text>
</comment>
<evidence type="ECO:0000256" key="7">
    <source>
        <dbReference type="ARBA" id="ARBA00023225"/>
    </source>
</evidence>
<comment type="function">
    <text evidence="1">Needed for flagellar regrowth and assembly.</text>
</comment>
<protein>
    <recommendedName>
        <fullName evidence="3">Flagellar assembly protein FliH</fullName>
    </recommendedName>
</protein>
<dbReference type="Proteomes" id="UP000885771">
    <property type="component" value="Unassembled WGS sequence"/>
</dbReference>
<proteinExistence type="inferred from homology"/>
<dbReference type="GO" id="GO:0005829">
    <property type="term" value="C:cytosol"/>
    <property type="evidence" value="ECO:0007669"/>
    <property type="project" value="TreeGrafter"/>
</dbReference>
<dbReference type="InterPro" id="IPR018035">
    <property type="entry name" value="Flagellar_FliH/T3SS_HrpE"/>
</dbReference>
<keyword evidence="8" id="KW-0175">Coiled coil</keyword>
<organism evidence="10">
    <name type="scientific">Caldithrix abyssi</name>
    <dbReference type="NCBI Taxonomy" id="187145"/>
    <lineage>
        <taxon>Bacteria</taxon>
        <taxon>Pseudomonadati</taxon>
        <taxon>Calditrichota</taxon>
        <taxon>Calditrichia</taxon>
        <taxon>Calditrichales</taxon>
        <taxon>Calditrichaceae</taxon>
        <taxon>Caldithrix</taxon>
    </lineage>
</organism>
<dbReference type="GO" id="GO:0044781">
    <property type="term" value="P:bacterial-type flagellum organization"/>
    <property type="evidence" value="ECO:0007669"/>
    <property type="project" value="UniProtKB-KW"/>
</dbReference>
<evidence type="ECO:0000256" key="3">
    <source>
        <dbReference type="ARBA" id="ARBA00016507"/>
    </source>
</evidence>
<dbReference type="InterPro" id="IPR051472">
    <property type="entry name" value="T3SS_Stator/FliH"/>
</dbReference>
<evidence type="ECO:0000256" key="1">
    <source>
        <dbReference type="ARBA" id="ARBA00003041"/>
    </source>
</evidence>
<dbReference type="PANTHER" id="PTHR34982:SF1">
    <property type="entry name" value="FLAGELLAR ASSEMBLY PROTEIN FLIH"/>
    <property type="match status" value="1"/>
</dbReference>
<evidence type="ECO:0000313" key="10">
    <source>
        <dbReference type="EMBL" id="HHM01858.1"/>
    </source>
</evidence>
<evidence type="ECO:0000256" key="8">
    <source>
        <dbReference type="SAM" id="Coils"/>
    </source>
</evidence>
<evidence type="ECO:0000256" key="5">
    <source>
        <dbReference type="ARBA" id="ARBA00022795"/>
    </source>
</evidence>
<keyword evidence="4" id="KW-0813">Transport</keyword>
<evidence type="ECO:0000256" key="2">
    <source>
        <dbReference type="ARBA" id="ARBA00006602"/>
    </source>
</evidence>
<gene>
    <name evidence="10" type="ORF">ENJ15_02525</name>
</gene>
<evidence type="ECO:0000259" key="9">
    <source>
        <dbReference type="Pfam" id="PF02108"/>
    </source>
</evidence>
<name>A0A7V5RNL6_CALAY</name>
<keyword evidence="7" id="KW-1006">Bacterial flagellum protein export</keyword>
<accession>A0A7V5RNL6</accession>
<dbReference type="PANTHER" id="PTHR34982">
    <property type="entry name" value="YOP PROTEINS TRANSLOCATION PROTEIN L"/>
    <property type="match status" value="1"/>
</dbReference>